<dbReference type="Proteomes" id="UP000186246">
    <property type="component" value="Unassembled WGS sequence"/>
</dbReference>
<reference evidence="1 4" key="1">
    <citation type="submission" date="2016-11" db="EMBL/GenBank/DDBJ databases">
        <title>Whole genomes of Flavobacteriaceae.</title>
        <authorList>
            <person name="Stine C."/>
            <person name="Li C."/>
            <person name="Tadesse D."/>
        </authorList>
    </citation>
    <scope>NUCLEOTIDE SEQUENCE [LARGE SCALE GENOMIC DNA]</scope>
    <source>
        <strain evidence="1 4">DSM 21068</strain>
    </source>
</reference>
<keyword evidence="4" id="KW-1185">Reference proteome</keyword>
<reference evidence="3" key="3">
    <citation type="submission" date="2017-01" db="EMBL/GenBank/DDBJ databases">
        <authorList>
            <person name="Varghese N."/>
            <person name="Submissions S."/>
        </authorList>
    </citation>
    <scope>NUCLEOTIDE SEQUENCE [LARGE SCALE GENOMIC DNA]</scope>
    <source>
        <strain evidence="3">DSM 21068</strain>
    </source>
</reference>
<dbReference type="EMBL" id="FTOJ01000005">
    <property type="protein sequence ID" value="SIS86620.1"/>
    <property type="molecule type" value="Genomic_DNA"/>
</dbReference>
<organism evidence="2 3">
    <name type="scientific">Chryseobacterium piscicola</name>
    <dbReference type="NCBI Taxonomy" id="551459"/>
    <lineage>
        <taxon>Bacteria</taxon>
        <taxon>Pseudomonadati</taxon>
        <taxon>Bacteroidota</taxon>
        <taxon>Flavobacteriia</taxon>
        <taxon>Flavobacteriales</taxon>
        <taxon>Weeksellaceae</taxon>
        <taxon>Chryseobacterium group</taxon>
        <taxon>Chryseobacterium</taxon>
    </lineage>
</organism>
<dbReference type="RefSeq" id="WP_076451687.1">
    <property type="nucleotide sequence ID" value="NZ_FTOJ01000005.1"/>
</dbReference>
<name>A0A1N7MKR8_9FLAO</name>
<accession>A0A1N7MKR8</accession>
<dbReference type="STRING" id="551459.SAMN05421796_1058"/>
<dbReference type="EMBL" id="MUGO01000025">
    <property type="protein sequence ID" value="PQA90276.1"/>
    <property type="molecule type" value="Genomic_DNA"/>
</dbReference>
<reference evidence="2" key="2">
    <citation type="submission" date="2017-01" db="EMBL/GenBank/DDBJ databases">
        <authorList>
            <person name="Mah S.A."/>
            <person name="Swanson W.J."/>
            <person name="Moy G.W."/>
            <person name="Vacquier V.D."/>
        </authorList>
    </citation>
    <scope>NUCLEOTIDE SEQUENCE [LARGE SCALE GENOMIC DNA]</scope>
    <source>
        <strain evidence="2">DSM 21068</strain>
    </source>
</reference>
<dbReference type="Proteomes" id="UP000238314">
    <property type="component" value="Unassembled WGS sequence"/>
</dbReference>
<evidence type="ECO:0000313" key="2">
    <source>
        <dbReference type="EMBL" id="SIS86620.1"/>
    </source>
</evidence>
<proteinExistence type="predicted"/>
<evidence type="ECO:0000313" key="3">
    <source>
        <dbReference type="Proteomes" id="UP000186246"/>
    </source>
</evidence>
<gene>
    <name evidence="1" type="ORF">B0A70_14640</name>
    <name evidence="2" type="ORF">SAMN05421796_1058</name>
</gene>
<evidence type="ECO:0000313" key="4">
    <source>
        <dbReference type="Proteomes" id="UP000238314"/>
    </source>
</evidence>
<dbReference type="OrthoDB" id="1264612at2"/>
<dbReference type="AlphaFoldDB" id="A0A1N7MKR8"/>
<protein>
    <submittedName>
        <fullName evidence="2">Uncharacterized protein</fullName>
    </submittedName>
</protein>
<sequence>MEATIEILKKKIEILSPDLLEILAKILDKIEKQMLVDIPQFQIDEVIYRIQFHAENPATKLDFFDNLAELERICA</sequence>
<evidence type="ECO:0000313" key="1">
    <source>
        <dbReference type="EMBL" id="PQA90276.1"/>
    </source>
</evidence>